<keyword evidence="2" id="KW-1185">Reference proteome</keyword>
<comment type="caution">
    <text evidence="1">The sequence shown here is derived from an EMBL/GenBank/DDBJ whole genome shotgun (WGS) entry which is preliminary data.</text>
</comment>
<accession>A0ACC3D1I3</accession>
<reference evidence="1" key="1">
    <citation type="submission" date="2024-09" db="EMBL/GenBank/DDBJ databases">
        <title>Black Yeasts Isolated from many extreme environments.</title>
        <authorList>
            <person name="Coleine C."/>
            <person name="Stajich J.E."/>
            <person name="Selbmann L."/>
        </authorList>
    </citation>
    <scope>NUCLEOTIDE SEQUENCE</scope>
    <source>
        <strain evidence="1">CCFEE 5737</strain>
    </source>
</reference>
<evidence type="ECO:0000313" key="2">
    <source>
        <dbReference type="Proteomes" id="UP001186974"/>
    </source>
</evidence>
<gene>
    <name evidence="1" type="ORF">LTS18_008710</name>
</gene>
<proteinExistence type="predicted"/>
<sequence>MSLPELKAEQTALRDDDTIFGRPGLEEELRSHAAKLLDDTIQRRDIEQETRKEEEEAAEEAALEPAASQLLAGVTMLGILAGLLMYFWRDLPEVPGRADKGNAWLSSVRSEKDGGSVVYKKPKSEGDRFWKGVGVTIGWIVILAFFCRLLELMGLIDMGRPPPRGRRGPEGRP</sequence>
<evidence type="ECO:0000313" key="1">
    <source>
        <dbReference type="EMBL" id="KAK3060360.1"/>
    </source>
</evidence>
<organism evidence="1 2">
    <name type="scientific">Coniosporium uncinatum</name>
    <dbReference type="NCBI Taxonomy" id="93489"/>
    <lineage>
        <taxon>Eukaryota</taxon>
        <taxon>Fungi</taxon>
        <taxon>Dikarya</taxon>
        <taxon>Ascomycota</taxon>
        <taxon>Pezizomycotina</taxon>
        <taxon>Dothideomycetes</taxon>
        <taxon>Dothideomycetes incertae sedis</taxon>
        <taxon>Coniosporium</taxon>
    </lineage>
</organism>
<dbReference type="EMBL" id="JAWDJW010008632">
    <property type="protein sequence ID" value="KAK3060360.1"/>
    <property type="molecule type" value="Genomic_DNA"/>
</dbReference>
<name>A0ACC3D1I3_9PEZI</name>
<protein>
    <submittedName>
        <fullName evidence="1">Uncharacterized protein</fullName>
    </submittedName>
</protein>
<dbReference type="Proteomes" id="UP001186974">
    <property type="component" value="Unassembled WGS sequence"/>
</dbReference>